<evidence type="ECO:0000313" key="2">
    <source>
        <dbReference type="Proteomes" id="UP001163324"/>
    </source>
</evidence>
<name>A0ACC0UTP6_9HYPO</name>
<gene>
    <name evidence="1" type="ORF">N3K66_008112</name>
</gene>
<organism evidence="1 2">
    <name type="scientific">Trichothecium roseum</name>
    <dbReference type="NCBI Taxonomy" id="47278"/>
    <lineage>
        <taxon>Eukaryota</taxon>
        <taxon>Fungi</taxon>
        <taxon>Dikarya</taxon>
        <taxon>Ascomycota</taxon>
        <taxon>Pezizomycotina</taxon>
        <taxon>Sordariomycetes</taxon>
        <taxon>Hypocreomycetidae</taxon>
        <taxon>Hypocreales</taxon>
        <taxon>Hypocreales incertae sedis</taxon>
        <taxon>Trichothecium</taxon>
    </lineage>
</organism>
<keyword evidence="2" id="KW-1185">Reference proteome</keyword>
<dbReference type="Proteomes" id="UP001163324">
    <property type="component" value="Chromosome 8"/>
</dbReference>
<protein>
    <submittedName>
        <fullName evidence="1">Uncharacterized protein</fullName>
    </submittedName>
</protein>
<dbReference type="EMBL" id="CM047947">
    <property type="protein sequence ID" value="KAI9897090.1"/>
    <property type="molecule type" value="Genomic_DNA"/>
</dbReference>
<accession>A0ACC0UTP6</accession>
<comment type="caution">
    <text evidence="1">The sequence shown here is derived from an EMBL/GenBank/DDBJ whole genome shotgun (WGS) entry which is preliminary data.</text>
</comment>
<sequence length="434" mass="48199">MFWDPEPSNDPARDLPVWCLGRSYKLDEGELRRSAVSRKTVAPTGLPSQETSPNATEPENHKVETPQKSHSSSVSSSLAYEDGTDDNSWPRGFLDDFESRIWMTYRSDFDPIRRSEDPKAISALSLSMRVKAHLGADSSGFSSDSGWGCMIRSGQSLLANTLSILKLGRDWRRGDQLAEEKALLRLFADDPMAPYSIHKFVQHGEGSCGKYPGEWFGPSATARCIQALANAKETSLRVYSTGDGPDVYEDRFMEIAKGTDGCFHPTLILVGTRLGIDKVTPVYWEALIAALQMTQSVGIAGGRPSSSHYFVGAQGSFLFYLDPHHTRRALPYHADSSRYTEEEVASCHTARLRRLHVREMDPSMLVGFLIRSEADWQEWKQSVKHVQGKAIIHISPCDPTQHGAGGSDCRAEAIDEVETLSDDEEEEEKVASPR</sequence>
<proteinExistence type="predicted"/>
<evidence type="ECO:0000313" key="1">
    <source>
        <dbReference type="EMBL" id="KAI9897090.1"/>
    </source>
</evidence>
<reference evidence="1" key="1">
    <citation type="submission" date="2022-10" db="EMBL/GenBank/DDBJ databases">
        <title>Complete Genome of Trichothecium roseum strain YXFP-22015, a Plant Pathogen Isolated from Citrus.</title>
        <authorList>
            <person name="Wang Y."/>
            <person name="Zhu L."/>
        </authorList>
    </citation>
    <scope>NUCLEOTIDE SEQUENCE</scope>
    <source>
        <strain evidence="1">YXFP-22015</strain>
    </source>
</reference>